<keyword evidence="2" id="KW-1185">Reference proteome</keyword>
<protein>
    <submittedName>
        <fullName evidence="1">Uncharacterized protein</fullName>
    </submittedName>
</protein>
<dbReference type="Proteomes" id="UP001605036">
    <property type="component" value="Unassembled WGS sequence"/>
</dbReference>
<name>A0ABD1ZHM5_9MARC</name>
<comment type="caution">
    <text evidence="1">The sequence shown here is derived from an EMBL/GenBank/DDBJ whole genome shotgun (WGS) entry which is preliminary data.</text>
</comment>
<sequence length="197" mass="22434">MSDLREVFHFSSGHSRKLLRWIALYRECSECVAHVIQNSSPSLSVSLPEQQFSVRCPTLPPHVTLPHVSEVQGTVFMKRLSQKKSFVEKKILVSNHSEPNLMIDPGASYDRIFQSSASSSTDKDFYGKAYLKRRLLDSGKLEVLVCNVNGSTLTLKWEAADIFTGGLFQKVRKGHQPIRVNFCRLQSRQKFQLYLSQ</sequence>
<reference evidence="1 2" key="1">
    <citation type="submission" date="2024-09" db="EMBL/GenBank/DDBJ databases">
        <title>Chromosome-scale assembly of Riccia fluitans.</title>
        <authorList>
            <person name="Paukszto L."/>
            <person name="Sawicki J."/>
            <person name="Karawczyk K."/>
            <person name="Piernik-Szablinska J."/>
            <person name="Szczecinska M."/>
            <person name="Mazdziarz M."/>
        </authorList>
    </citation>
    <scope>NUCLEOTIDE SEQUENCE [LARGE SCALE GENOMIC DNA]</scope>
    <source>
        <strain evidence="1">Rf_01</strain>
        <tissue evidence="1">Aerial parts of the thallus</tissue>
    </source>
</reference>
<gene>
    <name evidence="1" type="ORF">R1flu_018700</name>
</gene>
<organism evidence="1 2">
    <name type="scientific">Riccia fluitans</name>
    <dbReference type="NCBI Taxonomy" id="41844"/>
    <lineage>
        <taxon>Eukaryota</taxon>
        <taxon>Viridiplantae</taxon>
        <taxon>Streptophyta</taxon>
        <taxon>Embryophyta</taxon>
        <taxon>Marchantiophyta</taxon>
        <taxon>Marchantiopsida</taxon>
        <taxon>Marchantiidae</taxon>
        <taxon>Marchantiales</taxon>
        <taxon>Ricciaceae</taxon>
        <taxon>Riccia</taxon>
    </lineage>
</organism>
<evidence type="ECO:0000313" key="2">
    <source>
        <dbReference type="Proteomes" id="UP001605036"/>
    </source>
</evidence>
<accession>A0ABD1ZHM5</accession>
<proteinExistence type="predicted"/>
<dbReference type="EMBL" id="JBHFFA010000001">
    <property type="protein sequence ID" value="KAL2650572.1"/>
    <property type="molecule type" value="Genomic_DNA"/>
</dbReference>
<dbReference type="AlphaFoldDB" id="A0ABD1ZHM5"/>
<evidence type="ECO:0000313" key="1">
    <source>
        <dbReference type="EMBL" id="KAL2650572.1"/>
    </source>
</evidence>